<name>A0A1W1I3J4_9BACT</name>
<gene>
    <name evidence="1" type="ORF">NSJP_1241</name>
</gene>
<dbReference type="EMBL" id="LT828648">
    <property type="protein sequence ID" value="SLM47413.1"/>
    <property type="molecule type" value="Genomic_DNA"/>
</dbReference>
<sequence>MPEFLNPLFIVLYDRLYLLLQFLAMGKLLVYKQVHFAPISNTTCFCFAFILISDFGILPRDAKPNLLEALR</sequence>
<reference evidence="1 2" key="1">
    <citation type="submission" date="2017-03" db="EMBL/GenBank/DDBJ databases">
        <authorList>
            <person name="Afonso C.L."/>
            <person name="Miller P.J."/>
            <person name="Scott M.A."/>
            <person name="Spackman E."/>
            <person name="Goraichik I."/>
            <person name="Dimitrov K.M."/>
            <person name="Suarez D.L."/>
            <person name="Swayne D.E."/>
        </authorList>
    </citation>
    <scope>NUCLEOTIDE SEQUENCE [LARGE SCALE GENOMIC DNA]</scope>
    <source>
        <strain evidence="1">Genome sequencing of Nitrospira japonica strain NJ11</strain>
    </source>
</reference>
<dbReference type="Proteomes" id="UP000192042">
    <property type="component" value="Chromosome I"/>
</dbReference>
<accession>A0A1W1I3J4</accession>
<organism evidence="1 2">
    <name type="scientific">Nitrospira japonica</name>
    <dbReference type="NCBI Taxonomy" id="1325564"/>
    <lineage>
        <taxon>Bacteria</taxon>
        <taxon>Pseudomonadati</taxon>
        <taxon>Nitrospirota</taxon>
        <taxon>Nitrospiria</taxon>
        <taxon>Nitrospirales</taxon>
        <taxon>Nitrospiraceae</taxon>
        <taxon>Nitrospira</taxon>
    </lineage>
</organism>
<dbReference type="KEGG" id="nja:NSJP_1241"/>
<evidence type="ECO:0000313" key="2">
    <source>
        <dbReference type="Proteomes" id="UP000192042"/>
    </source>
</evidence>
<protein>
    <submittedName>
        <fullName evidence="1">Uncharacterized protein</fullName>
    </submittedName>
</protein>
<dbReference type="AlphaFoldDB" id="A0A1W1I3J4"/>
<keyword evidence="2" id="KW-1185">Reference proteome</keyword>
<evidence type="ECO:0000313" key="1">
    <source>
        <dbReference type="EMBL" id="SLM47413.1"/>
    </source>
</evidence>
<proteinExistence type="predicted"/>